<dbReference type="GO" id="GO:0005829">
    <property type="term" value="C:cytosol"/>
    <property type="evidence" value="ECO:0007669"/>
    <property type="project" value="TreeGrafter"/>
</dbReference>
<organism evidence="5">
    <name type="scientific">bioreactor metagenome</name>
    <dbReference type="NCBI Taxonomy" id="1076179"/>
    <lineage>
        <taxon>unclassified sequences</taxon>
        <taxon>metagenomes</taxon>
        <taxon>ecological metagenomes</taxon>
    </lineage>
</organism>
<dbReference type="AlphaFoldDB" id="A0A644WK59"/>
<comment type="caution">
    <text evidence="5">The sequence shown here is derived from an EMBL/GenBank/DDBJ whole genome shotgun (WGS) entry which is preliminary data.</text>
</comment>
<evidence type="ECO:0000256" key="2">
    <source>
        <dbReference type="ARBA" id="ARBA00023239"/>
    </source>
</evidence>
<name>A0A644WK59_9ZZZZ</name>
<evidence type="ECO:0000259" key="3">
    <source>
        <dbReference type="PROSITE" id="PS51149"/>
    </source>
</evidence>
<feature type="domain" description="PFL" evidence="4">
    <location>
        <begin position="1"/>
        <end position="478"/>
    </location>
</feature>
<dbReference type="SUPFAM" id="SSF51998">
    <property type="entry name" value="PFL-like glycyl radical enzymes"/>
    <property type="match status" value="1"/>
</dbReference>
<dbReference type="EC" id="4.3.99.4" evidence="5"/>
<dbReference type="Pfam" id="PF01228">
    <property type="entry name" value="Gly_radical"/>
    <property type="match status" value="1"/>
</dbReference>
<dbReference type="PROSITE" id="PS51149">
    <property type="entry name" value="GLY_RADICAL_2"/>
    <property type="match status" value="1"/>
</dbReference>
<accession>A0A644WK59</accession>
<dbReference type="Gene3D" id="3.20.70.20">
    <property type="match status" value="1"/>
</dbReference>
<keyword evidence="2 5" id="KW-0456">Lyase</keyword>
<dbReference type="GO" id="GO:0120525">
    <property type="term" value="F:choline trimethylamine lyase activity"/>
    <property type="evidence" value="ECO:0007669"/>
    <property type="project" value="UniProtKB-EC"/>
</dbReference>
<evidence type="ECO:0000256" key="1">
    <source>
        <dbReference type="ARBA" id="ARBA00022818"/>
    </source>
</evidence>
<dbReference type="EMBL" id="VSSQ01000898">
    <property type="protein sequence ID" value="MPM02803.1"/>
    <property type="molecule type" value="Genomic_DNA"/>
</dbReference>
<dbReference type="PROSITE" id="PS51554">
    <property type="entry name" value="PFL"/>
    <property type="match status" value="1"/>
</dbReference>
<evidence type="ECO:0000259" key="4">
    <source>
        <dbReference type="PROSITE" id="PS51554"/>
    </source>
</evidence>
<reference evidence="5" key="1">
    <citation type="submission" date="2019-08" db="EMBL/GenBank/DDBJ databases">
        <authorList>
            <person name="Kucharzyk K."/>
            <person name="Murdoch R.W."/>
            <person name="Higgins S."/>
            <person name="Loffler F."/>
        </authorList>
    </citation>
    <scope>NUCLEOTIDE SEQUENCE</scope>
</reference>
<dbReference type="PANTHER" id="PTHR43641">
    <property type="entry name" value="FORMATE ACETYLTRANSFERASE 3-RELATED"/>
    <property type="match status" value="1"/>
</dbReference>
<evidence type="ECO:0000313" key="5">
    <source>
        <dbReference type="EMBL" id="MPM02803.1"/>
    </source>
</evidence>
<dbReference type="PANTHER" id="PTHR43641:SF2">
    <property type="entry name" value="DEHYDRATASE YBIW-RELATED"/>
    <property type="match status" value="1"/>
</dbReference>
<proteinExistence type="predicted"/>
<dbReference type="InterPro" id="IPR001150">
    <property type="entry name" value="Gly_radical"/>
</dbReference>
<keyword evidence="1" id="KW-0556">Organic radical</keyword>
<feature type="domain" description="Glycine radical" evidence="3">
    <location>
        <begin position="485"/>
        <end position="606"/>
    </location>
</feature>
<dbReference type="InterPro" id="IPR004184">
    <property type="entry name" value="PFL_dom"/>
</dbReference>
<dbReference type="Pfam" id="PF02901">
    <property type="entry name" value="PFL-like"/>
    <property type="match status" value="1"/>
</dbReference>
<protein>
    <submittedName>
        <fullName evidence="5">Choline trimethylamine-lyase</fullName>
        <ecNumber evidence="5">4.3.99.4</ecNumber>
    </submittedName>
</protein>
<gene>
    <name evidence="5" type="primary">cutC_14</name>
    <name evidence="5" type="ORF">SDC9_49058</name>
</gene>
<sequence>MEKLNEVSAENLKKKEFYQSVILTSEGIISLAKRYSQKASELADSETNEDRKNELKKVAEVCSKVPENPPSTFHEAIQFVWFTQLGGILSENPLALNVGRFDQFMYPYYKSDIENNIMNKEQIQELIEALWLKLSEWVWTISANTAEFFAGYNQFQNLTIGGKTRDGKDAVNELSYMALEATENVKTHQPGLSVRIHQDCPREFLDAVTHLVSKGTGFPAIHSDQAGYQMLINAGYEPEDARDWNNCGCVVPHFRKTGEWTSAVNINITAALEFALNKGCSRITGEKMGVDEKEPKTFTSYEEIEEAFYRQFDNLIKHSVISTLVAQNLHKEMVPRPFLSSCIENCIDEGVDLVDAGAKYNLGPVLTGIGLAVTANSLAAIKKLVYEEKCTDIETLINAIDADWEGYEELRQKALSVSKYGNNINYVDDIAVNIANHYYKESHRYKDINGNNFNTAFMGISNYLPAGKVVGATPCGRKSREPLSEGVSPFAGSDTSTPLAAMRSAARLNQDVHSGGTLLNLRLSEDLVKTKRGQSNLGSMIQAFFALGAFHVQFNTVSTETLLDAQKHPENYKDLLVRVAGYSTQFVNLSRSMQDAIIARNAHDKF</sequence>
<dbReference type="InterPro" id="IPR051215">
    <property type="entry name" value="GRE"/>
</dbReference>